<protein>
    <recommendedName>
        <fullName evidence="1">SHOCT domain-containing protein</fullName>
    </recommendedName>
</protein>
<evidence type="ECO:0000259" key="1">
    <source>
        <dbReference type="Pfam" id="PF09851"/>
    </source>
</evidence>
<dbReference type="EMBL" id="LWCI01000176">
    <property type="protein sequence ID" value="KZS55514.1"/>
    <property type="molecule type" value="Genomic_DNA"/>
</dbReference>
<dbReference type="RefSeq" id="WP_075513550.1">
    <property type="nucleotide sequence ID" value="NZ_LWCI01000176.1"/>
</dbReference>
<proteinExistence type="predicted"/>
<feature type="domain" description="SHOCT" evidence="1">
    <location>
        <begin position="153"/>
        <end position="180"/>
    </location>
</feature>
<dbReference type="AlphaFoldDB" id="A0A163TQ77"/>
<reference evidence="3" key="1">
    <citation type="submission" date="2016-04" db="EMBL/GenBank/DDBJ databases">
        <authorList>
            <person name="Strapagiel D."/>
            <person name="Borowka P."/>
            <person name="Marciniak B."/>
            <person name="Bakula Z."/>
            <person name="Van Ingen J."/>
            <person name="Safianowska A."/>
            <person name="Dziadek J."/>
            <person name="Jagielski T."/>
        </authorList>
    </citation>
    <scope>NUCLEOTIDE SEQUENCE [LARGE SCALE GENOMIC DNA]</scope>
    <source>
        <strain evidence="3">1010001458</strain>
    </source>
</reference>
<dbReference type="InterPro" id="IPR018649">
    <property type="entry name" value="SHOCT"/>
</dbReference>
<name>A0A163TQ77_9MYCO</name>
<keyword evidence="3" id="KW-1185">Reference proteome</keyword>
<comment type="caution">
    <text evidence="2">The sequence shown here is derived from an EMBL/GenBank/DDBJ whole genome shotgun (WGS) entry which is preliminary data.</text>
</comment>
<dbReference type="Pfam" id="PF09851">
    <property type="entry name" value="SHOCT"/>
    <property type="match status" value="1"/>
</dbReference>
<accession>A0A163TQ77</accession>
<dbReference type="Proteomes" id="UP000077342">
    <property type="component" value="Unassembled WGS sequence"/>
</dbReference>
<gene>
    <name evidence="2" type="ORF">A4G28_07070</name>
</gene>
<organism evidence="2 3">
    <name type="scientific">Mycobacterium ostraviense</name>
    <dbReference type="NCBI Taxonomy" id="2738409"/>
    <lineage>
        <taxon>Bacteria</taxon>
        <taxon>Bacillati</taxon>
        <taxon>Actinomycetota</taxon>
        <taxon>Actinomycetes</taxon>
        <taxon>Mycobacteriales</taxon>
        <taxon>Mycobacteriaceae</taxon>
        <taxon>Mycobacterium</taxon>
    </lineage>
</organism>
<evidence type="ECO:0000313" key="3">
    <source>
        <dbReference type="Proteomes" id="UP000077342"/>
    </source>
</evidence>
<evidence type="ECO:0000313" key="2">
    <source>
        <dbReference type="EMBL" id="KZS55514.1"/>
    </source>
</evidence>
<sequence length="182" mass="20204">MLSAEQSIISITIANPNPVSNPEIRWTLRLRVIPETEPSFEANLTAVFPESTRPRPGMRLAVIYDPKDHNRIELDHQRAAAADVGLDAVTAAAQPDLADAQVMGMPLGDIIRQAMADPNALREEIMRRGMEMQDQAVNVVWSSAPPQSSDPIDRLERLAALKERGMLTDAEFEQQKRRILGT</sequence>